<gene>
    <name evidence="2" type="ORF">J1N51_10015</name>
</gene>
<proteinExistence type="predicted"/>
<dbReference type="InterPro" id="IPR007433">
    <property type="entry name" value="DUF481"/>
</dbReference>
<keyword evidence="3" id="KW-1185">Reference proteome</keyword>
<sequence>MKQCLITLLSVSTVILTLFVPAAEARVDEYGDYELEPLFKDKVWDMSAELGILLTSGNTDSSSFIAKLDAKHEWEKWRFQYNFNALYKKDEQYDEDVQAEVLQTTAEQYIFKAQTDFEITETDAVFGFLSHTDDRFASYVTYSTIVAGYSFRAINEEKRVLDFNIGPGYAKGRTSEDENEQGVIIRGSAAFNWEITDYARFVQNVSVETAGFNTRTIAESSFTTQVSGSMQMKVGFKAIHDTQVDDEQEKLSTETSLTLVMII</sequence>
<feature type="chain" id="PRO_5037332889" evidence="1">
    <location>
        <begin position="26"/>
        <end position="263"/>
    </location>
</feature>
<dbReference type="EMBL" id="CP072110">
    <property type="protein sequence ID" value="QTH63077.1"/>
    <property type="molecule type" value="Genomic_DNA"/>
</dbReference>
<evidence type="ECO:0000313" key="2">
    <source>
        <dbReference type="EMBL" id="QTH63077.1"/>
    </source>
</evidence>
<feature type="signal peptide" evidence="1">
    <location>
        <begin position="1"/>
        <end position="25"/>
    </location>
</feature>
<keyword evidence="1" id="KW-0732">Signal</keyword>
<protein>
    <submittedName>
        <fullName evidence="2">DUF481 domain-containing protein</fullName>
    </submittedName>
</protein>
<evidence type="ECO:0000313" key="3">
    <source>
        <dbReference type="Proteomes" id="UP000682739"/>
    </source>
</evidence>
<dbReference type="RefSeq" id="WP_208830936.1">
    <property type="nucleotide sequence ID" value="NZ_CP072110.1"/>
</dbReference>
<accession>A0A975D9M1</accession>
<dbReference type="KEGG" id="psym:J1N51_10015"/>
<name>A0A975D9M1_9GAMM</name>
<reference evidence="2" key="1">
    <citation type="submission" date="2021-03" db="EMBL/GenBank/DDBJ databases">
        <title>Description of Psychrosphaera ytuae sp. nov. isolated from deep sea sediment of South China Sea.</title>
        <authorList>
            <person name="Zhang J."/>
            <person name="Xu X.-D."/>
        </authorList>
    </citation>
    <scope>NUCLEOTIDE SEQUENCE</scope>
    <source>
        <strain evidence="2">MTZ26</strain>
    </source>
</reference>
<dbReference type="Proteomes" id="UP000682739">
    <property type="component" value="Chromosome"/>
</dbReference>
<dbReference type="AlphaFoldDB" id="A0A975D9M1"/>
<evidence type="ECO:0000256" key="1">
    <source>
        <dbReference type="SAM" id="SignalP"/>
    </source>
</evidence>
<dbReference type="Pfam" id="PF04338">
    <property type="entry name" value="DUF481"/>
    <property type="match status" value="1"/>
</dbReference>
<organism evidence="2 3">
    <name type="scientific">Psychrosphaera ytuae</name>
    <dbReference type="NCBI Taxonomy" id="2820710"/>
    <lineage>
        <taxon>Bacteria</taxon>
        <taxon>Pseudomonadati</taxon>
        <taxon>Pseudomonadota</taxon>
        <taxon>Gammaproteobacteria</taxon>
        <taxon>Alteromonadales</taxon>
        <taxon>Pseudoalteromonadaceae</taxon>
        <taxon>Psychrosphaera</taxon>
    </lineage>
</organism>